<dbReference type="PANTHER" id="PTHR11177:SF317">
    <property type="entry name" value="CHITINASE 12-RELATED"/>
    <property type="match status" value="1"/>
</dbReference>
<evidence type="ECO:0000256" key="3">
    <source>
        <dbReference type="SAM" id="SignalP"/>
    </source>
</evidence>
<dbReference type="GO" id="GO:0005975">
    <property type="term" value="P:carbohydrate metabolic process"/>
    <property type="evidence" value="ECO:0007669"/>
    <property type="project" value="InterPro"/>
</dbReference>
<dbReference type="OrthoDB" id="73875at2759"/>
<dbReference type="InterPro" id="IPR001223">
    <property type="entry name" value="Glyco_hydro18_cat"/>
</dbReference>
<dbReference type="SUPFAM" id="SSF51445">
    <property type="entry name" value="(Trans)glycosidases"/>
    <property type="match status" value="2"/>
</dbReference>
<dbReference type="STRING" id="37360.A0A0G4J940"/>
<dbReference type="SMART" id="SM00636">
    <property type="entry name" value="Glyco_18"/>
    <property type="match status" value="2"/>
</dbReference>
<dbReference type="InterPro" id="IPR017853">
    <property type="entry name" value="GH"/>
</dbReference>
<dbReference type="Gene3D" id="3.10.50.10">
    <property type="match status" value="2"/>
</dbReference>
<dbReference type="SUPFAM" id="SSF54556">
    <property type="entry name" value="Chitinase insertion domain"/>
    <property type="match status" value="1"/>
</dbReference>
<dbReference type="Pfam" id="PF00704">
    <property type="entry name" value="Glyco_hydro_18"/>
    <property type="match status" value="2"/>
</dbReference>
<evidence type="ECO:0000313" key="6">
    <source>
        <dbReference type="Proteomes" id="UP000039324"/>
    </source>
</evidence>
<keyword evidence="3" id="KW-0732">Signal</keyword>
<name>A0A0G4J940_PLABS</name>
<feature type="compositionally biased region" description="Polar residues" evidence="1">
    <location>
        <begin position="837"/>
        <end position="879"/>
    </location>
</feature>
<organism evidence="5 6">
    <name type="scientific">Plasmodiophora brassicae</name>
    <name type="common">Clubroot disease agent</name>
    <dbReference type="NCBI Taxonomy" id="37360"/>
    <lineage>
        <taxon>Eukaryota</taxon>
        <taxon>Sar</taxon>
        <taxon>Rhizaria</taxon>
        <taxon>Endomyxa</taxon>
        <taxon>Phytomyxea</taxon>
        <taxon>Plasmodiophorida</taxon>
        <taxon>Plasmodiophoridae</taxon>
        <taxon>Plasmodiophora</taxon>
    </lineage>
</organism>
<evidence type="ECO:0000256" key="2">
    <source>
        <dbReference type="SAM" id="Phobius"/>
    </source>
</evidence>
<dbReference type="InterPro" id="IPR050314">
    <property type="entry name" value="Glycosyl_Hydrlase_18"/>
</dbReference>
<feature type="compositionally biased region" description="Low complexity" evidence="1">
    <location>
        <begin position="887"/>
        <end position="916"/>
    </location>
</feature>
<keyword evidence="2" id="KW-0472">Membrane</keyword>
<feature type="signal peptide" evidence="3">
    <location>
        <begin position="1"/>
        <end position="22"/>
    </location>
</feature>
<protein>
    <recommendedName>
        <fullName evidence="4">GH18 domain-containing protein</fullName>
    </recommendedName>
</protein>
<evidence type="ECO:0000256" key="1">
    <source>
        <dbReference type="SAM" id="MobiDB-lite"/>
    </source>
</evidence>
<feature type="chain" id="PRO_5005193822" description="GH18 domain-containing protein" evidence="3">
    <location>
        <begin position="23"/>
        <end position="1067"/>
    </location>
</feature>
<dbReference type="Proteomes" id="UP000039324">
    <property type="component" value="Unassembled WGS sequence"/>
</dbReference>
<keyword evidence="6" id="KW-1185">Reference proteome</keyword>
<dbReference type="InterPro" id="IPR011583">
    <property type="entry name" value="Chitinase_II/V-like_cat"/>
</dbReference>
<evidence type="ECO:0000313" key="5">
    <source>
        <dbReference type="EMBL" id="CEP03901.1"/>
    </source>
</evidence>
<gene>
    <name evidence="5" type="ORF">PBRA_003508</name>
</gene>
<feature type="domain" description="GH18" evidence="4">
    <location>
        <begin position="39"/>
        <end position="413"/>
    </location>
</feature>
<dbReference type="PROSITE" id="PS51910">
    <property type="entry name" value="GH18_2"/>
    <property type="match status" value="2"/>
</dbReference>
<proteinExistence type="predicted"/>
<dbReference type="Gene3D" id="3.20.20.80">
    <property type="entry name" value="Glycosidases"/>
    <property type="match status" value="2"/>
</dbReference>
<feature type="domain" description="GH18" evidence="4">
    <location>
        <begin position="457"/>
        <end position="831"/>
    </location>
</feature>
<dbReference type="PANTHER" id="PTHR11177">
    <property type="entry name" value="CHITINASE"/>
    <property type="match status" value="1"/>
</dbReference>
<sequence length="1067" mass="113851">MQLSALLVYAVALGATPTLTAPQPCRTCSSAETGPGTTAHVIGFVVNYKTSASPISGINGTLFTEIVYQTFAIANGICVVENPLVDTQQAFGGNALGNDTNAEPFKGNFYQLRLLKQQPGNAGRLRTLISVGGWTYSTNLSVIASSSAGRRQLASSCTQLARYYGFDGIELRWEYPVMGGASTGVYSQADKENMPLLLAEFRSQDPGLLLTTNAWYTEDVLFPMYDLAAIANQVDWIHADMSGLWPGGSSSTAHYANLYYNLASPSSETVDGLVVAALAAGVPPCKFILGVPLSYPAWRTSSSSAYNFPALFTTGQPYLTGTDAGLYRYRDAMQLYGGGSGSYRIVLDGNSSASVLYGRTSRVWIPIETVQSVTAKADYISAKSLGGASFTDLSGDTTTFQLVTAMQSALKRSSPCNGQPAPAPSGDAVPGYERQAPGACEPVSNTPGVAPALQTATRVIGRYTNYKGQVLPVAGINGSLLTHIIYESAMTNASFQCLPSSAYLDTLQVFGSNALGDDSGDPYHGNFNQLRRLKLKYPHLKTILQLGPSVMYSSMLSVPARQAVFVSSCIAMMQQYGFDGLNIKWENPILGSSYMNDPHLPTDRTQLPVLMGLLRSQMPAGALLTLTIDAIASDVYVMYDMPGIVPYADFIEFKNEWMWGTWSHNPAHLNPLHFNTNSNERFSIEASIVQLLNWGVPHCKLVLGVAVYGVAWQLSAPVSKPFYPNAFVAYGSGYTAGSSDEGGHYRYRDVQALMRASPGAWVDYWDPVSQSSLLYNATGNVVISYENPASIAAKAAYVKSMALGGFAIDDLDGDTMDFALLYNAVLALSSRARSTTKIRQATKVSATTATPGLIPRSSQRFRATSHQSSGLHSSGRPQQTLPPRPQSSPVLAQQQVSSSSTAAPASAPFVSPTAVPRQSRASDPAVRGGTSSASSILDFSSLSLPVMAVALVALLAIIIMAVVVCCRYRSRPSANHHRGPTNLLLIPSMVPVQSGPVLGGPSLSFTSSSSHGAQYVYNPSSSVELAALPERTAAKMGRRRLVARDKFNQGAHTFADSTDSDMGTLPS</sequence>
<dbReference type="AlphaFoldDB" id="A0A0G4J940"/>
<reference evidence="5 6" key="1">
    <citation type="submission" date="2015-02" db="EMBL/GenBank/DDBJ databases">
        <authorList>
            <person name="Chooi Y.-H."/>
        </authorList>
    </citation>
    <scope>NUCLEOTIDE SEQUENCE [LARGE SCALE GENOMIC DNA]</scope>
    <source>
        <strain evidence="5">E3</strain>
    </source>
</reference>
<evidence type="ECO:0000259" key="4">
    <source>
        <dbReference type="PROSITE" id="PS51910"/>
    </source>
</evidence>
<feature type="region of interest" description="Disordered" evidence="1">
    <location>
        <begin position="837"/>
        <end position="930"/>
    </location>
</feature>
<dbReference type="EMBL" id="CDSF01000155">
    <property type="protein sequence ID" value="CEP03901.1"/>
    <property type="molecule type" value="Genomic_DNA"/>
</dbReference>
<keyword evidence="2" id="KW-0812">Transmembrane</keyword>
<keyword evidence="2" id="KW-1133">Transmembrane helix</keyword>
<feature type="transmembrane region" description="Helical" evidence="2">
    <location>
        <begin position="942"/>
        <end position="968"/>
    </location>
</feature>
<accession>A0A0G4J940</accession>
<dbReference type="GO" id="GO:0008061">
    <property type="term" value="F:chitin binding"/>
    <property type="evidence" value="ECO:0007669"/>
    <property type="project" value="InterPro"/>
</dbReference>
<dbReference type="InterPro" id="IPR029070">
    <property type="entry name" value="Chitinase_insertion_sf"/>
</dbReference>